<keyword evidence="2" id="KW-1185">Reference proteome</keyword>
<evidence type="ECO:0000313" key="2">
    <source>
        <dbReference type="Proteomes" id="UP000765509"/>
    </source>
</evidence>
<accession>A0A9Q3HBC6</accession>
<dbReference type="Proteomes" id="UP000765509">
    <property type="component" value="Unassembled WGS sequence"/>
</dbReference>
<organism evidence="1 2">
    <name type="scientific">Austropuccinia psidii MF-1</name>
    <dbReference type="NCBI Taxonomy" id="1389203"/>
    <lineage>
        <taxon>Eukaryota</taxon>
        <taxon>Fungi</taxon>
        <taxon>Dikarya</taxon>
        <taxon>Basidiomycota</taxon>
        <taxon>Pucciniomycotina</taxon>
        <taxon>Pucciniomycetes</taxon>
        <taxon>Pucciniales</taxon>
        <taxon>Sphaerophragmiaceae</taxon>
        <taxon>Austropuccinia</taxon>
    </lineage>
</organism>
<comment type="caution">
    <text evidence="1">The sequence shown here is derived from an EMBL/GenBank/DDBJ whole genome shotgun (WGS) entry which is preliminary data.</text>
</comment>
<protein>
    <submittedName>
        <fullName evidence="1">Uncharacterized protein</fullName>
    </submittedName>
</protein>
<reference evidence="1" key="1">
    <citation type="submission" date="2021-03" db="EMBL/GenBank/DDBJ databases">
        <title>Draft genome sequence of rust myrtle Austropuccinia psidii MF-1, a brazilian biotype.</title>
        <authorList>
            <person name="Quecine M.C."/>
            <person name="Pachon D.M.R."/>
            <person name="Bonatelli M.L."/>
            <person name="Correr F.H."/>
            <person name="Franceschini L.M."/>
            <person name="Leite T.F."/>
            <person name="Margarido G.R.A."/>
            <person name="Almeida C.A."/>
            <person name="Ferrarezi J.A."/>
            <person name="Labate C.A."/>
        </authorList>
    </citation>
    <scope>NUCLEOTIDE SEQUENCE</scope>
    <source>
        <strain evidence="1">MF-1</strain>
    </source>
</reference>
<dbReference type="EMBL" id="AVOT02014696">
    <property type="protein sequence ID" value="MBW0498371.1"/>
    <property type="molecule type" value="Genomic_DNA"/>
</dbReference>
<gene>
    <name evidence="1" type="ORF">O181_038086</name>
</gene>
<evidence type="ECO:0000313" key="1">
    <source>
        <dbReference type="EMBL" id="MBW0498371.1"/>
    </source>
</evidence>
<name>A0A9Q3HBC6_9BASI</name>
<dbReference type="OrthoDB" id="2505291at2759"/>
<dbReference type="AlphaFoldDB" id="A0A9Q3HBC6"/>
<proteinExistence type="predicted"/>
<sequence>MSTASQPLCIGMINIFIQINCDITLNPDNSQLASWIILWHNKQNIFVYLPNNQNTIGSPPGTLSNMLVTFLWAPQTFMHCRPGGALIENCQSNPTQTLFVEEVFMTDQHDPSSSQRPNIALLFFKWYPEILFIIESFRKQDFNIQMPNQYDCHSHDQCKLFTPTTPTSILTTALHPAVFSLSSKKKLILVFLWDREIPNGQSARNLWAISPPGSPFNSRDIITNKVISSFKSLLTNNPLSGLLADYMGLGKGIQAIGLIGTSKVKLITNSHHSTPTLLNHQLEIRNTQACSGWSTSSQHLPWPH</sequence>